<evidence type="ECO:0000313" key="6">
    <source>
        <dbReference type="EMBL" id="BDZ48313.1"/>
    </source>
</evidence>
<feature type="domain" description="HTH gntR-type" evidence="5">
    <location>
        <begin position="344"/>
        <end position="411"/>
    </location>
</feature>
<dbReference type="CDD" id="cd07377">
    <property type="entry name" value="WHTH_GntR"/>
    <property type="match status" value="1"/>
</dbReference>
<dbReference type="Gene3D" id="3.40.50.720">
    <property type="entry name" value="NAD(P)-binding Rossmann-like Domain"/>
    <property type="match status" value="1"/>
</dbReference>
<dbReference type="InterPro" id="IPR036291">
    <property type="entry name" value="NAD(P)-bd_dom_sf"/>
</dbReference>
<dbReference type="SUPFAM" id="SSF48008">
    <property type="entry name" value="GntR ligand-binding domain-like"/>
    <property type="match status" value="1"/>
</dbReference>
<dbReference type="InterPro" id="IPR036390">
    <property type="entry name" value="WH_DNA-bd_sf"/>
</dbReference>
<keyword evidence="7" id="KW-1185">Reference proteome</keyword>
<dbReference type="InterPro" id="IPR023401">
    <property type="entry name" value="ODC_N"/>
</dbReference>
<sequence>MPTRILSSDDCERLVDPDSLVTALETAHAQLAIGGAVQPVPQKLRVPGDESPDGPTVVPMSAFAPYLDLVAVKVLIDAPRNRSVGLPAQRSTISLYSATTGECLALVDGRALTRIRTAAATALASRTLARADSSVLGIVGAGPLAREHIGFLRRVLPIQEVRIWSPSGTSAAVLAAEVAGDGVRAVAVEHPESVFAGADVVCTLTPSRDPLVDPSWILPGLHLNAVGSPPRPGYREIPGSVVALADVVAVDARQVALAESDNLVRAVAEGLSTPRASPSWARSSWGRLPAASPTPRSPSSTPSGWGCRISRLPPPCSHGPTSPRSASSPTLAADGHTRKMATDGSLAFQTYRTLREQIIVGQHAQGSALKEEHLAAELHVSRIPIRSAILQLENDGFVQSAPRRSARVITWTETSIVELFDVRLSLEVLAARLAAENAAAGAPTAGLAEAIAISDGALADGNPLRIAEASTIFHERVVELAGNGLLTALMRGVFGRMTWLFYLTSNRDPQTQSHEHHELLEVIAKGNARLAESVAYSHIEMGRLPSLALVV</sequence>
<dbReference type="Proteomes" id="UP001321486">
    <property type="component" value="Chromosome"/>
</dbReference>
<feature type="region of interest" description="Disordered" evidence="4">
    <location>
        <begin position="274"/>
        <end position="338"/>
    </location>
</feature>
<dbReference type="InterPro" id="IPR003462">
    <property type="entry name" value="ODC_Mu_crystall"/>
</dbReference>
<protein>
    <recommendedName>
        <fullName evidence="5">HTH gntR-type domain-containing protein</fullName>
    </recommendedName>
</protein>
<evidence type="ECO:0000256" key="2">
    <source>
        <dbReference type="ARBA" id="ARBA00023125"/>
    </source>
</evidence>
<evidence type="ECO:0000256" key="3">
    <source>
        <dbReference type="ARBA" id="ARBA00023163"/>
    </source>
</evidence>
<keyword evidence="1" id="KW-0805">Transcription regulation</keyword>
<dbReference type="InterPro" id="IPR011711">
    <property type="entry name" value="GntR_C"/>
</dbReference>
<accession>A0ABM8GIU5</accession>
<proteinExistence type="predicted"/>
<dbReference type="PROSITE" id="PS50949">
    <property type="entry name" value="HTH_GNTR"/>
    <property type="match status" value="1"/>
</dbReference>
<evidence type="ECO:0000313" key="7">
    <source>
        <dbReference type="Proteomes" id="UP001321486"/>
    </source>
</evidence>
<dbReference type="SUPFAM" id="SSF46785">
    <property type="entry name" value="Winged helix' DNA-binding domain"/>
    <property type="match status" value="1"/>
</dbReference>
<dbReference type="Gene3D" id="1.20.120.530">
    <property type="entry name" value="GntR ligand-binding domain-like"/>
    <property type="match status" value="1"/>
</dbReference>
<dbReference type="EMBL" id="AP027732">
    <property type="protein sequence ID" value="BDZ48313.1"/>
    <property type="molecule type" value="Genomic_DNA"/>
</dbReference>
<dbReference type="Pfam" id="PF00392">
    <property type="entry name" value="GntR"/>
    <property type="match status" value="1"/>
</dbReference>
<dbReference type="InterPro" id="IPR000524">
    <property type="entry name" value="Tscrpt_reg_HTH_GntR"/>
</dbReference>
<dbReference type="SMART" id="SM00345">
    <property type="entry name" value="HTH_GNTR"/>
    <property type="match status" value="1"/>
</dbReference>
<feature type="compositionally biased region" description="Polar residues" evidence="4">
    <location>
        <begin position="319"/>
        <end position="330"/>
    </location>
</feature>
<name>A0ABM8GIU5_9MICO</name>
<dbReference type="Gene3D" id="1.10.10.10">
    <property type="entry name" value="Winged helix-like DNA-binding domain superfamily/Winged helix DNA-binding domain"/>
    <property type="match status" value="1"/>
</dbReference>
<dbReference type="SMART" id="SM00895">
    <property type="entry name" value="FCD"/>
    <property type="match status" value="1"/>
</dbReference>
<dbReference type="Pfam" id="PF02423">
    <property type="entry name" value="OCD_Mu_crystall"/>
    <property type="match status" value="1"/>
</dbReference>
<dbReference type="PANTHER" id="PTHR13812:SF19">
    <property type="entry name" value="KETIMINE REDUCTASE MU-CRYSTALLIN"/>
    <property type="match status" value="1"/>
</dbReference>
<keyword evidence="3" id="KW-0804">Transcription</keyword>
<evidence type="ECO:0000259" key="5">
    <source>
        <dbReference type="PROSITE" id="PS50949"/>
    </source>
</evidence>
<dbReference type="PANTHER" id="PTHR13812">
    <property type="entry name" value="KETIMINE REDUCTASE MU-CRYSTALLIN"/>
    <property type="match status" value="1"/>
</dbReference>
<evidence type="ECO:0000256" key="1">
    <source>
        <dbReference type="ARBA" id="ARBA00023015"/>
    </source>
</evidence>
<keyword evidence="2" id="KW-0238">DNA-binding</keyword>
<reference evidence="7" key="1">
    <citation type="journal article" date="2019" name="Int. J. Syst. Evol. Microbiol.">
        <title>The Global Catalogue of Microorganisms (GCM) 10K type strain sequencing project: providing services to taxonomists for standard genome sequencing and annotation.</title>
        <authorList>
            <consortium name="The Broad Institute Genomics Platform"/>
            <consortium name="The Broad Institute Genome Sequencing Center for Infectious Disease"/>
            <person name="Wu L."/>
            <person name="Ma J."/>
        </authorList>
    </citation>
    <scope>NUCLEOTIDE SEQUENCE [LARGE SCALE GENOMIC DNA]</scope>
    <source>
        <strain evidence="7">NBRC 108728</strain>
    </source>
</reference>
<evidence type="ECO:0000256" key="4">
    <source>
        <dbReference type="SAM" id="MobiDB-lite"/>
    </source>
</evidence>
<dbReference type="SUPFAM" id="SSF51735">
    <property type="entry name" value="NAD(P)-binding Rossmann-fold domains"/>
    <property type="match status" value="1"/>
</dbReference>
<feature type="compositionally biased region" description="Low complexity" evidence="4">
    <location>
        <begin position="289"/>
        <end position="303"/>
    </location>
</feature>
<organism evidence="6 7">
    <name type="scientific">Frondihabitans sucicola</name>
    <dbReference type="NCBI Taxonomy" id="1268041"/>
    <lineage>
        <taxon>Bacteria</taxon>
        <taxon>Bacillati</taxon>
        <taxon>Actinomycetota</taxon>
        <taxon>Actinomycetes</taxon>
        <taxon>Micrococcales</taxon>
        <taxon>Microbacteriaceae</taxon>
        <taxon>Frondihabitans</taxon>
    </lineage>
</organism>
<gene>
    <name evidence="6" type="ORF">GCM10025867_05540</name>
</gene>
<dbReference type="InterPro" id="IPR036388">
    <property type="entry name" value="WH-like_DNA-bd_sf"/>
</dbReference>
<dbReference type="InterPro" id="IPR008920">
    <property type="entry name" value="TF_FadR/GntR_C"/>
</dbReference>
<dbReference type="Pfam" id="PF07729">
    <property type="entry name" value="FCD"/>
    <property type="match status" value="1"/>
</dbReference>
<dbReference type="Gene3D" id="3.30.1780.10">
    <property type="entry name" value="ornithine cyclodeaminase, domain 1"/>
    <property type="match status" value="1"/>
</dbReference>